<evidence type="ECO:0000313" key="15">
    <source>
        <dbReference type="Proteomes" id="UP000323930"/>
    </source>
</evidence>
<dbReference type="NCBIfam" id="TIGR00682">
    <property type="entry name" value="lpxK"/>
    <property type="match status" value="1"/>
</dbReference>
<evidence type="ECO:0000256" key="5">
    <source>
        <dbReference type="ARBA" id="ARBA00022516"/>
    </source>
</evidence>
<dbReference type="InterPro" id="IPR027417">
    <property type="entry name" value="P-loop_NTPase"/>
</dbReference>
<evidence type="ECO:0000256" key="4">
    <source>
        <dbReference type="ARBA" id="ARBA00016436"/>
    </source>
</evidence>
<keyword evidence="5 13" id="KW-0444">Lipid biosynthesis</keyword>
<evidence type="ECO:0000256" key="7">
    <source>
        <dbReference type="ARBA" id="ARBA00022679"/>
    </source>
</evidence>
<dbReference type="EC" id="2.7.1.130" evidence="3 13"/>
<dbReference type="Pfam" id="PF02606">
    <property type="entry name" value="LpxK"/>
    <property type="match status" value="1"/>
</dbReference>
<evidence type="ECO:0000256" key="6">
    <source>
        <dbReference type="ARBA" id="ARBA00022556"/>
    </source>
</evidence>
<gene>
    <name evidence="13 14" type="primary">lpxK</name>
    <name evidence="14" type="ORF">FUA24_05365</name>
</gene>
<dbReference type="OrthoDB" id="9766423at2"/>
<dbReference type="GO" id="GO:0005524">
    <property type="term" value="F:ATP binding"/>
    <property type="evidence" value="ECO:0007669"/>
    <property type="project" value="UniProtKB-UniRule"/>
</dbReference>
<dbReference type="UniPathway" id="UPA00359">
    <property type="reaction ID" value="UER00482"/>
</dbReference>
<feature type="binding site" evidence="13">
    <location>
        <begin position="47"/>
        <end position="54"/>
    </location>
    <ligand>
        <name>ATP</name>
        <dbReference type="ChEBI" id="CHEBI:30616"/>
    </ligand>
</feature>
<evidence type="ECO:0000256" key="10">
    <source>
        <dbReference type="ARBA" id="ARBA00022840"/>
    </source>
</evidence>
<dbReference type="GO" id="GO:0005886">
    <property type="term" value="C:plasma membrane"/>
    <property type="evidence" value="ECO:0007669"/>
    <property type="project" value="TreeGrafter"/>
</dbReference>
<dbReference type="AlphaFoldDB" id="A0A5D0IQU1"/>
<dbReference type="HAMAP" id="MF_00409">
    <property type="entry name" value="LpxK"/>
    <property type="match status" value="1"/>
</dbReference>
<name>A0A5D0IQU1_9FLAO</name>
<keyword evidence="15" id="KW-1185">Reference proteome</keyword>
<keyword evidence="8 13" id="KW-0547">Nucleotide-binding</keyword>
<dbReference type="GO" id="GO:0009244">
    <property type="term" value="P:lipopolysaccharide core region biosynthetic process"/>
    <property type="evidence" value="ECO:0007669"/>
    <property type="project" value="TreeGrafter"/>
</dbReference>
<evidence type="ECO:0000256" key="1">
    <source>
        <dbReference type="ARBA" id="ARBA00002274"/>
    </source>
</evidence>
<dbReference type="EMBL" id="VSDQ01000409">
    <property type="protein sequence ID" value="TYA84082.1"/>
    <property type="molecule type" value="Genomic_DNA"/>
</dbReference>
<evidence type="ECO:0000256" key="2">
    <source>
        <dbReference type="ARBA" id="ARBA00004870"/>
    </source>
</evidence>
<keyword evidence="9 13" id="KW-0418">Kinase</keyword>
<dbReference type="SUPFAM" id="SSF52540">
    <property type="entry name" value="P-loop containing nucleoside triphosphate hydrolases"/>
    <property type="match status" value="1"/>
</dbReference>
<dbReference type="PANTHER" id="PTHR42724:SF1">
    <property type="entry name" value="TETRAACYLDISACCHARIDE 4'-KINASE, MITOCHONDRIAL-RELATED"/>
    <property type="match status" value="1"/>
</dbReference>
<organism evidence="14 15">
    <name type="scientific">Seonamhaeicola marinus</name>
    <dbReference type="NCBI Taxonomy" id="1912246"/>
    <lineage>
        <taxon>Bacteria</taxon>
        <taxon>Pseudomonadati</taxon>
        <taxon>Bacteroidota</taxon>
        <taxon>Flavobacteriia</taxon>
        <taxon>Flavobacteriales</taxon>
        <taxon>Flavobacteriaceae</taxon>
    </lineage>
</organism>
<evidence type="ECO:0000256" key="13">
    <source>
        <dbReference type="HAMAP-Rule" id="MF_00409"/>
    </source>
</evidence>
<dbReference type="InterPro" id="IPR003758">
    <property type="entry name" value="LpxK"/>
</dbReference>
<evidence type="ECO:0000313" key="14">
    <source>
        <dbReference type="EMBL" id="TYA84082.1"/>
    </source>
</evidence>
<comment type="catalytic activity">
    <reaction evidence="13">
        <text>a lipid A disaccharide + ATP = a lipid IVA + ADP + H(+)</text>
        <dbReference type="Rhea" id="RHEA:67840"/>
        <dbReference type="ChEBI" id="CHEBI:15378"/>
        <dbReference type="ChEBI" id="CHEBI:30616"/>
        <dbReference type="ChEBI" id="CHEBI:176343"/>
        <dbReference type="ChEBI" id="CHEBI:176425"/>
        <dbReference type="ChEBI" id="CHEBI:456216"/>
        <dbReference type="EC" id="2.7.1.130"/>
    </reaction>
</comment>
<comment type="similarity">
    <text evidence="13">Belongs to the LpxK family.</text>
</comment>
<dbReference type="RefSeq" id="WP_148540336.1">
    <property type="nucleotide sequence ID" value="NZ_VSDQ01000409.1"/>
</dbReference>
<dbReference type="GO" id="GO:0009245">
    <property type="term" value="P:lipid A biosynthetic process"/>
    <property type="evidence" value="ECO:0007669"/>
    <property type="project" value="UniProtKB-UniRule"/>
</dbReference>
<evidence type="ECO:0000256" key="11">
    <source>
        <dbReference type="ARBA" id="ARBA00023098"/>
    </source>
</evidence>
<proteinExistence type="inferred from homology"/>
<evidence type="ECO:0000256" key="9">
    <source>
        <dbReference type="ARBA" id="ARBA00022777"/>
    </source>
</evidence>
<keyword evidence="7 13" id="KW-0808">Transferase</keyword>
<dbReference type="GO" id="GO:0009029">
    <property type="term" value="F:lipid-A 4'-kinase activity"/>
    <property type="evidence" value="ECO:0007669"/>
    <property type="project" value="UniProtKB-UniRule"/>
</dbReference>
<dbReference type="PANTHER" id="PTHR42724">
    <property type="entry name" value="TETRAACYLDISACCHARIDE 4'-KINASE"/>
    <property type="match status" value="1"/>
</dbReference>
<sequence>MTLFRYIAFPFVPFYYLATWVRNRLYDNGIKKSLSYEFPVICVGNLSVGGTGKTPMIEFLVNALKDDYKLATLSRGYKRKTTGFQLANDKSDAESIGDEPFQFYSKFKEAIQVAVDADRNNGIKNLMSLKNSPEVILLDDAFQHRKVKAGFYILLTTYNNPYCDDILLPTGDLREPRKGAKRADVIIVTKCPDTISEVEKETLRQKLKPEKYQDVFFSSISYADKVYSQKDAMALEGLREFTLVTGIANAMPLVNFLKAKGLKFRHLNYKDHHDFSNLEIESLNKEALIITTEKDFMRLKQYEVLKSKLYYLPIEVNIDREAVFNDLIKAYLTKH</sequence>
<keyword evidence="6 13" id="KW-0441">Lipid A biosynthesis</keyword>
<comment type="function">
    <text evidence="1 13">Transfers the gamma-phosphate of ATP to the 4'-position of a tetraacyldisaccharide 1-phosphate intermediate (termed DS-1-P) to form tetraacyldisaccharide 1,4'-bis-phosphate (lipid IVA).</text>
</comment>
<protein>
    <recommendedName>
        <fullName evidence="4 13">Tetraacyldisaccharide 4'-kinase</fullName>
        <ecNumber evidence="3 13">2.7.1.130</ecNumber>
    </recommendedName>
    <alternativeName>
        <fullName evidence="12 13">Lipid A 4'-kinase</fullName>
    </alternativeName>
</protein>
<comment type="caution">
    <text evidence="14">The sequence shown here is derived from an EMBL/GenBank/DDBJ whole genome shotgun (WGS) entry which is preliminary data.</text>
</comment>
<evidence type="ECO:0000256" key="12">
    <source>
        <dbReference type="ARBA" id="ARBA00029757"/>
    </source>
</evidence>
<reference evidence="14 15" key="1">
    <citation type="submission" date="2019-08" db="EMBL/GenBank/DDBJ databases">
        <title>Seonamhaeicola sediminis sp. nov., isolated from marine sediment.</title>
        <authorList>
            <person name="Cao W.R."/>
        </authorList>
    </citation>
    <scope>NUCLEOTIDE SEQUENCE [LARGE SCALE GENOMIC DNA]</scope>
    <source>
        <strain evidence="14 15">B011</strain>
    </source>
</reference>
<keyword evidence="10 13" id="KW-0067">ATP-binding</keyword>
<evidence type="ECO:0000256" key="8">
    <source>
        <dbReference type="ARBA" id="ARBA00022741"/>
    </source>
</evidence>
<evidence type="ECO:0000256" key="3">
    <source>
        <dbReference type="ARBA" id="ARBA00012071"/>
    </source>
</evidence>
<accession>A0A5D0IQU1</accession>
<comment type="pathway">
    <text evidence="2 13">Glycolipid biosynthesis; lipid IV(A) biosynthesis; lipid IV(A) from (3R)-3-hydroxytetradecanoyl-[acyl-carrier-protein] and UDP-N-acetyl-alpha-D-glucosamine: step 6/6.</text>
</comment>
<dbReference type="Proteomes" id="UP000323930">
    <property type="component" value="Unassembled WGS sequence"/>
</dbReference>
<keyword evidence="11 13" id="KW-0443">Lipid metabolism</keyword>